<evidence type="ECO:0000256" key="1">
    <source>
        <dbReference type="ARBA" id="ARBA00022723"/>
    </source>
</evidence>
<dbReference type="PROSITE" id="PS50088">
    <property type="entry name" value="ANK_REPEAT"/>
    <property type="match status" value="1"/>
</dbReference>
<evidence type="ECO:0000256" key="4">
    <source>
        <dbReference type="SAM" id="MobiDB-lite"/>
    </source>
</evidence>
<dbReference type="PROSITE" id="PS50297">
    <property type="entry name" value="ANK_REP_REGION"/>
    <property type="match status" value="1"/>
</dbReference>
<accession>K7NXL0</accession>
<dbReference type="EMBL" id="JQ441181">
    <property type="protein sequence ID" value="AFB32830.1"/>
    <property type="molecule type" value="Genomic_DNA"/>
</dbReference>
<reference evidence="7" key="1">
    <citation type="journal article" date="2012" name="Evol. Appl.">
        <title>Contrasting patterns of nucleotide diversity for four conifers of Alpine European forests.</title>
        <authorList>
            <person name="Mosca E."/>
            <person name="Eckert A.J."/>
            <person name="Liechty J.D."/>
            <person name="Wegrzyn J.L."/>
            <person name="La Porta N."/>
            <person name="Vendramin G.G."/>
            <person name="Neale D.B."/>
        </authorList>
    </citation>
    <scope>NUCLEOTIDE SEQUENCE</scope>
    <source>
        <strain evidence="5">AcesapB10</strain>
        <strain evidence="7">AcesapB11</strain>
        <strain evidence="6">AcesapB12</strain>
        <tissue evidence="7">Megagametophyte</tissue>
    </source>
</reference>
<sequence>YEQAKAKSSLLLAKAVITRRNHNTMQNNSGCSGHTQLSDSATSSPSSMTDSEDLSEVEEGLQRCSLLHLACYTGDLGMLELLLQYGANLNNPDYCGRTPLHLCISRRMIPVAKLLISSTAVLDGDGKTPLKRLMEMGVPADEELFVLLSEP</sequence>
<evidence type="ECO:0000256" key="3">
    <source>
        <dbReference type="PROSITE-ProRule" id="PRU00023"/>
    </source>
</evidence>
<keyword evidence="2" id="KW-0862">Zinc</keyword>
<dbReference type="Gene3D" id="1.25.40.20">
    <property type="entry name" value="Ankyrin repeat-containing domain"/>
    <property type="match status" value="1"/>
</dbReference>
<feature type="compositionally biased region" description="Low complexity" evidence="4">
    <location>
        <begin position="35"/>
        <end position="49"/>
    </location>
</feature>
<dbReference type="GO" id="GO:0005096">
    <property type="term" value="F:GTPase activator activity"/>
    <property type="evidence" value="ECO:0007669"/>
    <property type="project" value="InterPro"/>
</dbReference>
<dbReference type="InterPro" id="IPR036770">
    <property type="entry name" value="Ankyrin_rpt-contain_sf"/>
</dbReference>
<proteinExistence type="predicted"/>
<evidence type="ECO:0000313" key="5">
    <source>
        <dbReference type="EMBL" id="AFB32830.1"/>
    </source>
</evidence>
<evidence type="ECO:0000313" key="7">
    <source>
        <dbReference type="EMBL" id="AFB32832.1"/>
    </source>
</evidence>
<dbReference type="PANTHER" id="PTHR23180">
    <property type="entry name" value="CENTAURIN/ARF"/>
    <property type="match status" value="1"/>
</dbReference>
<keyword evidence="3" id="KW-0040">ANK repeat</keyword>
<dbReference type="SMART" id="SM00248">
    <property type="entry name" value="ANK"/>
    <property type="match status" value="2"/>
</dbReference>
<dbReference type="EMBL" id="JQ441182">
    <property type="protein sequence ID" value="AFB32831.1"/>
    <property type="molecule type" value="Genomic_DNA"/>
</dbReference>
<name>K7NXL0_LARDC</name>
<feature type="compositionally biased region" description="Polar residues" evidence="4">
    <location>
        <begin position="23"/>
        <end position="34"/>
    </location>
</feature>
<dbReference type="InterPro" id="IPR002110">
    <property type="entry name" value="Ankyrin_rpt"/>
</dbReference>
<protein>
    <submittedName>
        <fullName evidence="7">Uncharacterized protein</fullName>
    </submittedName>
</protein>
<keyword evidence="1" id="KW-0479">Metal-binding</keyword>
<feature type="non-terminal residue" evidence="7">
    <location>
        <position position="1"/>
    </location>
</feature>
<dbReference type="InterPro" id="IPR045258">
    <property type="entry name" value="ACAP1/2/3-like"/>
</dbReference>
<dbReference type="AlphaFoldDB" id="K7NXL0"/>
<feature type="non-terminal residue" evidence="7">
    <location>
        <position position="151"/>
    </location>
</feature>
<feature type="repeat" description="ANK" evidence="3">
    <location>
        <begin position="62"/>
        <end position="94"/>
    </location>
</feature>
<dbReference type="SUPFAM" id="SSF48403">
    <property type="entry name" value="Ankyrin repeat"/>
    <property type="match status" value="1"/>
</dbReference>
<evidence type="ECO:0000313" key="6">
    <source>
        <dbReference type="EMBL" id="AFB32831.1"/>
    </source>
</evidence>
<dbReference type="GO" id="GO:0046872">
    <property type="term" value="F:metal ion binding"/>
    <property type="evidence" value="ECO:0007669"/>
    <property type="project" value="UniProtKB-KW"/>
</dbReference>
<gene>
    <name evidence="7" type="ORF">0_3415_01</name>
</gene>
<dbReference type="Pfam" id="PF13637">
    <property type="entry name" value="Ank_4"/>
    <property type="match status" value="1"/>
</dbReference>
<feature type="region of interest" description="Disordered" evidence="4">
    <location>
        <begin position="23"/>
        <end position="55"/>
    </location>
</feature>
<dbReference type="EMBL" id="JQ441183">
    <property type="protein sequence ID" value="AFB32832.1"/>
    <property type="molecule type" value="Genomic_DNA"/>
</dbReference>
<evidence type="ECO:0000256" key="2">
    <source>
        <dbReference type="ARBA" id="ARBA00022833"/>
    </source>
</evidence>
<organism evidence="7">
    <name type="scientific">Larix decidua</name>
    <name type="common">European larch</name>
    <dbReference type="NCBI Taxonomy" id="71402"/>
    <lineage>
        <taxon>Eukaryota</taxon>
        <taxon>Viridiplantae</taxon>
        <taxon>Streptophyta</taxon>
        <taxon>Embryophyta</taxon>
        <taxon>Tracheophyta</taxon>
        <taxon>Spermatophyta</taxon>
        <taxon>Pinopsida</taxon>
        <taxon>Pinidae</taxon>
        <taxon>Conifers I</taxon>
        <taxon>Pinales</taxon>
        <taxon>Pinaceae</taxon>
        <taxon>Larix</taxon>
    </lineage>
</organism>
<dbReference type="PANTHER" id="PTHR23180:SF160">
    <property type="entry name" value="ADP-RIBOSYLATION FACTOR GTPASE-ACTIVATING PROTEIN EFFECTOR PROTEIN 1"/>
    <property type="match status" value="1"/>
</dbReference>